<keyword evidence="2" id="KW-0201">Cytochrome c-type biogenesis</keyword>
<evidence type="ECO:0000256" key="1">
    <source>
        <dbReference type="ARBA" id="ARBA00004196"/>
    </source>
</evidence>
<feature type="signal peptide" evidence="5">
    <location>
        <begin position="1"/>
        <end position="20"/>
    </location>
</feature>
<evidence type="ECO:0000313" key="9">
    <source>
        <dbReference type="Proteomes" id="UP000260862"/>
    </source>
</evidence>
<evidence type="ECO:0000256" key="5">
    <source>
        <dbReference type="SAM" id="SignalP"/>
    </source>
</evidence>
<feature type="chain" id="PRO_5041810467" evidence="5">
    <location>
        <begin position="21"/>
        <end position="633"/>
    </location>
</feature>
<comment type="subcellular location">
    <subcellularLocation>
        <location evidence="1">Cell envelope</location>
    </subcellularLocation>
</comment>
<sequence length="633" mass="71457">MKKKMALLALAATAWLGTTANTPVTRSVENPFIESTNTMTLDISKVELSDTATVLYTDAYFRPHYWIKISSESYLQADGKKYALKGTQGIEADSLFWMPETGEASFRLSFEPLPRDTRSFDFIESDCNECFKLFGIDLTGKTEATVPSDIPAEVIRANEAVPSSLPAPLFKMGETAVHVHLSGYRKGLAKEVNLYVNTLLNGQQSFTAPVNPNTGEAEFKFWQYGSAQAFVLAGIGVNRFWLAPGEEIDLYIDMHQSGQMLLDRRTQKKQLPPFKSAPGCYATGTYAGLTSSALYPDKPYSMNLFSKESADYKMTAAEYTQHVVQLYQSLSDSIAQSDLPSVGKELALLKLKQEAVEAMAQGDALRTYNYRMVHNQWDRNKPLDIKIDSLTAENRAALCKLFPIADEQLLMGENIMSYARSISNPLIDWPEEAKLKGTFAEDLQRVLPLVQKAANISLTETDRKILESVHNPFYRDAILKMLENAQIALKEVEGKAIIEKTPEVTPDKLFEALIAPYKGKVILVDFWNTWCGPCRMSIRANEPLKEQELKSDNLVWIYLANETSPLVTYKQAIPNIKGKHFRLNNEQWKYLCEQFKIDGIPSYVLVDKSGHYQLRNDFRDHEVMKNTLKKMIE</sequence>
<evidence type="ECO:0000259" key="6">
    <source>
        <dbReference type="PROSITE" id="PS51352"/>
    </source>
</evidence>
<evidence type="ECO:0000313" key="8">
    <source>
        <dbReference type="EMBL" id="RGS02749.1"/>
    </source>
</evidence>
<organism evidence="7 9">
    <name type="scientific">Phocaeicola plebeius</name>
    <dbReference type="NCBI Taxonomy" id="310297"/>
    <lineage>
        <taxon>Bacteria</taxon>
        <taxon>Pseudomonadati</taxon>
        <taxon>Bacteroidota</taxon>
        <taxon>Bacteroidia</taxon>
        <taxon>Bacteroidales</taxon>
        <taxon>Bacteroidaceae</taxon>
        <taxon>Phocaeicola</taxon>
    </lineage>
</organism>
<keyword evidence="5" id="KW-0732">Signal</keyword>
<dbReference type="PROSITE" id="PS51352">
    <property type="entry name" value="THIOREDOXIN_2"/>
    <property type="match status" value="1"/>
</dbReference>
<dbReference type="EMBL" id="QSQT01000046">
    <property type="protein sequence ID" value="RGK51152.1"/>
    <property type="molecule type" value="Genomic_DNA"/>
</dbReference>
<evidence type="ECO:0000313" key="10">
    <source>
        <dbReference type="Proteomes" id="UP000285750"/>
    </source>
</evidence>
<evidence type="ECO:0000256" key="2">
    <source>
        <dbReference type="ARBA" id="ARBA00022748"/>
    </source>
</evidence>
<dbReference type="Proteomes" id="UP000285750">
    <property type="component" value="Unassembled WGS sequence"/>
</dbReference>
<dbReference type="InterPro" id="IPR050553">
    <property type="entry name" value="Thioredoxin_ResA/DsbE_sf"/>
</dbReference>
<dbReference type="InterPro" id="IPR013766">
    <property type="entry name" value="Thioredoxin_domain"/>
</dbReference>
<comment type="caution">
    <text evidence="7">The sequence shown here is derived from an EMBL/GenBank/DDBJ whole genome shotgun (WGS) entry which is preliminary data.</text>
</comment>
<keyword evidence="9" id="KW-1185">Reference proteome</keyword>
<dbReference type="InterPro" id="IPR012336">
    <property type="entry name" value="Thioredoxin-like_fold"/>
</dbReference>
<dbReference type="PANTHER" id="PTHR42852:SF6">
    <property type="entry name" value="THIOL:DISULFIDE INTERCHANGE PROTEIN DSBE"/>
    <property type="match status" value="1"/>
</dbReference>
<dbReference type="SUPFAM" id="SSF52833">
    <property type="entry name" value="Thioredoxin-like"/>
    <property type="match status" value="1"/>
</dbReference>
<dbReference type="PANTHER" id="PTHR42852">
    <property type="entry name" value="THIOL:DISULFIDE INTERCHANGE PROTEIN DSBE"/>
    <property type="match status" value="1"/>
</dbReference>
<dbReference type="Gene3D" id="3.40.30.10">
    <property type="entry name" value="Glutaredoxin"/>
    <property type="match status" value="1"/>
</dbReference>
<reference evidence="9 10" key="1">
    <citation type="submission" date="2018-08" db="EMBL/GenBank/DDBJ databases">
        <title>A genome reference for cultivated species of the human gut microbiota.</title>
        <authorList>
            <person name="Zou Y."/>
            <person name="Xue W."/>
            <person name="Luo G."/>
        </authorList>
    </citation>
    <scope>NUCLEOTIDE SEQUENCE [LARGE SCALE GENOMIC DNA]</scope>
    <source>
        <strain evidence="8 10">AF24-16AC</strain>
        <strain evidence="7 9">TF10-3AC</strain>
    </source>
</reference>
<proteinExistence type="predicted"/>
<dbReference type="RefSeq" id="WP_117674071.1">
    <property type="nucleotide sequence ID" value="NZ_CABOGR010000046.1"/>
</dbReference>
<dbReference type="GO" id="GO:0017004">
    <property type="term" value="P:cytochrome complex assembly"/>
    <property type="evidence" value="ECO:0007669"/>
    <property type="project" value="UniProtKB-KW"/>
</dbReference>
<dbReference type="EMBL" id="QRUY01000052">
    <property type="protein sequence ID" value="RGS02749.1"/>
    <property type="molecule type" value="Genomic_DNA"/>
</dbReference>
<dbReference type="Pfam" id="PF13905">
    <property type="entry name" value="Thioredoxin_8"/>
    <property type="match status" value="1"/>
</dbReference>
<dbReference type="AlphaFoldDB" id="A0A3E4MP32"/>
<gene>
    <name evidence="8" type="ORF">DWY14_15885</name>
    <name evidence="7" type="ORF">DXD04_15615</name>
</gene>
<evidence type="ECO:0000256" key="4">
    <source>
        <dbReference type="ARBA" id="ARBA00023284"/>
    </source>
</evidence>
<feature type="domain" description="Thioredoxin" evidence="6">
    <location>
        <begin position="447"/>
        <end position="633"/>
    </location>
</feature>
<name>A0A3E4MP32_9BACT</name>
<keyword evidence="3" id="KW-1015">Disulfide bond</keyword>
<accession>A0A3E4MP32</accession>
<keyword evidence="4" id="KW-0676">Redox-active center</keyword>
<evidence type="ECO:0000313" key="7">
    <source>
        <dbReference type="EMBL" id="RGK51152.1"/>
    </source>
</evidence>
<dbReference type="Proteomes" id="UP000260862">
    <property type="component" value="Unassembled WGS sequence"/>
</dbReference>
<dbReference type="InterPro" id="IPR036249">
    <property type="entry name" value="Thioredoxin-like_sf"/>
</dbReference>
<evidence type="ECO:0000256" key="3">
    <source>
        <dbReference type="ARBA" id="ARBA00023157"/>
    </source>
</evidence>
<dbReference type="GO" id="GO:0030313">
    <property type="term" value="C:cell envelope"/>
    <property type="evidence" value="ECO:0007669"/>
    <property type="project" value="UniProtKB-SubCell"/>
</dbReference>
<protein>
    <submittedName>
        <fullName evidence="7">Thioredoxin</fullName>
    </submittedName>
</protein>